<keyword evidence="5" id="KW-1185">Reference proteome</keyword>
<name>A0A9Q0LEV6_ANAIG</name>
<keyword evidence="2" id="KW-0812">Transmembrane</keyword>
<feature type="compositionally biased region" description="Low complexity" evidence="1">
    <location>
        <begin position="372"/>
        <end position="384"/>
    </location>
</feature>
<feature type="transmembrane region" description="Helical" evidence="2">
    <location>
        <begin position="288"/>
        <end position="311"/>
    </location>
</feature>
<gene>
    <name evidence="4" type="ORF">M0811_10654</name>
</gene>
<protein>
    <recommendedName>
        <fullName evidence="6">Transmembrane protein</fullName>
    </recommendedName>
</protein>
<keyword evidence="3" id="KW-0732">Signal</keyword>
<dbReference type="Proteomes" id="UP001149090">
    <property type="component" value="Unassembled WGS sequence"/>
</dbReference>
<organism evidence="4 5">
    <name type="scientific">Anaeramoeba ignava</name>
    <name type="common">Anaerobic marine amoeba</name>
    <dbReference type="NCBI Taxonomy" id="1746090"/>
    <lineage>
        <taxon>Eukaryota</taxon>
        <taxon>Metamonada</taxon>
        <taxon>Anaeramoebidae</taxon>
        <taxon>Anaeramoeba</taxon>
    </lineage>
</organism>
<comment type="caution">
    <text evidence="4">The sequence shown here is derived from an EMBL/GenBank/DDBJ whole genome shotgun (WGS) entry which is preliminary data.</text>
</comment>
<keyword evidence="2" id="KW-0472">Membrane</keyword>
<feature type="region of interest" description="Disordered" evidence="1">
    <location>
        <begin position="367"/>
        <end position="401"/>
    </location>
</feature>
<evidence type="ECO:0000313" key="5">
    <source>
        <dbReference type="Proteomes" id="UP001149090"/>
    </source>
</evidence>
<keyword evidence="2" id="KW-1133">Transmembrane helix</keyword>
<reference evidence="4" key="1">
    <citation type="submission" date="2022-10" db="EMBL/GenBank/DDBJ databases">
        <title>Novel sulphate-reducing endosymbionts in the free-living metamonad Anaeramoeba.</title>
        <authorList>
            <person name="Jerlstrom-Hultqvist J."/>
            <person name="Cepicka I."/>
            <person name="Gallot-Lavallee L."/>
            <person name="Salas-Leiva D."/>
            <person name="Curtis B.A."/>
            <person name="Zahonova K."/>
            <person name="Pipaliya S."/>
            <person name="Dacks J."/>
            <person name="Roger A.J."/>
        </authorList>
    </citation>
    <scope>NUCLEOTIDE SEQUENCE</scope>
    <source>
        <strain evidence="4">BMAN</strain>
    </source>
</reference>
<dbReference type="OrthoDB" id="10626404at2759"/>
<proteinExistence type="predicted"/>
<evidence type="ECO:0000256" key="1">
    <source>
        <dbReference type="SAM" id="MobiDB-lite"/>
    </source>
</evidence>
<evidence type="ECO:0000256" key="3">
    <source>
        <dbReference type="SAM" id="SignalP"/>
    </source>
</evidence>
<sequence length="401" mass="47230">MKNNLVYFSFFIIILAFPCLNLESCKQINGIPGAEVPEDTSINVYYLRNYLESSFNFNRIENYRAAIRFQSDNSDFGDFYLEYAPVNSIAQTTYPISINSTHIVWDRRANVRFSQYSQNEWSDEQYLMTINGEIWNHFRCWPPEYYSDDYNIWNVFDLIQCGSPQRLYSNSSYEFVWNAVNVLTLYGANTSVDSDFRDFISFITEISNGSSKPIFWADSDITPQQFQDISSFFQFYNSTVIQLQSILILKIFEFKMFKSNQCFLYSLYYDTSQIPFQANCFIDTLTSYHVGFLMIILLIVICLILLFYWFWILVFKKNKERIELEKVRALNKIQSSVPFVEKLGVYYEDEVIDQIPILRKVHDTIEKESKSDSFSLSSDSSSEIENNDSDKSQEQDLLEFK</sequence>
<feature type="compositionally biased region" description="Basic and acidic residues" evidence="1">
    <location>
        <begin position="388"/>
        <end position="401"/>
    </location>
</feature>
<accession>A0A9Q0LEV6</accession>
<dbReference type="EMBL" id="JAPDFW010000091">
    <property type="protein sequence ID" value="KAJ5071170.1"/>
    <property type="molecule type" value="Genomic_DNA"/>
</dbReference>
<evidence type="ECO:0000313" key="4">
    <source>
        <dbReference type="EMBL" id="KAJ5071170.1"/>
    </source>
</evidence>
<dbReference type="AlphaFoldDB" id="A0A9Q0LEV6"/>
<feature type="signal peptide" evidence="3">
    <location>
        <begin position="1"/>
        <end position="16"/>
    </location>
</feature>
<evidence type="ECO:0000256" key="2">
    <source>
        <dbReference type="SAM" id="Phobius"/>
    </source>
</evidence>
<evidence type="ECO:0008006" key="6">
    <source>
        <dbReference type="Google" id="ProtNLM"/>
    </source>
</evidence>
<feature type="chain" id="PRO_5040211910" description="Transmembrane protein" evidence="3">
    <location>
        <begin position="17"/>
        <end position="401"/>
    </location>
</feature>